<keyword evidence="2" id="KW-1185">Reference proteome</keyword>
<dbReference type="AlphaFoldDB" id="A0A0D0A5L4"/>
<reference evidence="2" key="2">
    <citation type="submission" date="2015-01" db="EMBL/GenBank/DDBJ databases">
        <title>Evolutionary Origins and Diversification of the Mycorrhizal Mutualists.</title>
        <authorList>
            <consortium name="DOE Joint Genome Institute"/>
            <consortium name="Mycorrhizal Genomics Consortium"/>
            <person name="Kohler A."/>
            <person name="Kuo A."/>
            <person name="Nagy L.G."/>
            <person name="Floudas D."/>
            <person name="Copeland A."/>
            <person name="Barry K.W."/>
            <person name="Cichocki N."/>
            <person name="Veneault-Fourrey C."/>
            <person name="LaButti K."/>
            <person name="Lindquist E.A."/>
            <person name="Lipzen A."/>
            <person name="Lundell T."/>
            <person name="Morin E."/>
            <person name="Murat C."/>
            <person name="Riley R."/>
            <person name="Ohm R."/>
            <person name="Sun H."/>
            <person name="Tunlid A."/>
            <person name="Henrissat B."/>
            <person name="Grigoriev I.V."/>
            <person name="Hibbett D.S."/>
            <person name="Martin F."/>
        </authorList>
    </citation>
    <scope>NUCLEOTIDE SEQUENCE [LARGE SCALE GENOMIC DNA]</scope>
    <source>
        <strain evidence="2">UH-Slu-Lm8-n1</strain>
    </source>
</reference>
<evidence type="ECO:0000313" key="2">
    <source>
        <dbReference type="Proteomes" id="UP000054485"/>
    </source>
</evidence>
<reference evidence="1 2" key="1">
    <citation type="submission" date="2014-04" db="EMBL/GenBank/DDBJ databases">
        <authorList>
            <consortium name="DOE Joint Genome Institute"/>
            <person name="Kuo A."/>
            <person name="Ruytinx J."/>
            <person name="Rineau F."/>
            <person name="Colpaert J."/>
            <person name="Kohler A."/>
            <person name="Nagy L.G."/>
            <person name="Floudas D."/>
            <person name="Copeland A."/>
            <person name="Barry K.W."/>
            <person name="Cichocki N."/>
            <person name="Veneault-Fourrey C."/>
            <person name="LaButti K."/>
            <person name="Lindquist E.A."/>
            <person name="Lipzen A."/>
            <person name="Lundell T."/>
            <person name="Morin E."/>
            <person name="Murat C."/>
            <person name="Sun H."/>
            <person name="Tunlid A."/>
            <person name="Henrissat B."/>
            <person name="Grigoriev I.V."/>
            <person name="Hibbett D.S."/>
            <person name="Martin F."/>
            <person name="Nordberg H.P."/>
            <person name="Cantor M.N."/>
            <person name="Hua S.X."/>
        </authorList>
    </citation>
    <scope>NUCLEOTIDE SEQUENCE [LARGE SCALE GENOMIC DNA]</scope>
    <source>
        <strain evidence="1 2">UH-Slu-Lm8-n1</strain>
    </source>
</reference>
<dbReference type="Proteomes" id="UP000054485">
    <property type="component" value="Unassembled WGS sequence"/>
</dbReference>
<sequence>MTTARQEGTIGGISVKMRLDCARLNHCNWYLATIAAEIQEGMSKEWGQGPRTEE</sequence>
<dbReference type="HOGENOM" id="CLU_3056289_0_0_1"/>
<accession>A0A0D0A5L4</accession>
<feature type="non-terminal residue" evidence="1">
    <location>
        <position position="54"/>
    </location>
</feature>
<protein>
    <submittedName>
        <fullName evidence="1">Uncharacterized protein</fullName>
    </submittedName>
</protein>
<evidence type="ECO:0000313" key="1">
    <source>
        <dbReference type="EMBL" id="KIK33464.1"/>
    </source>
</evidence>
<proteinExistence type="predicted"/>
<gene>
    <name evidence="1" type="ORF">CY34DRAFT_813580</name>
</gene>
<dbReference type="InParanoid" id="A0A0D0A5L4"/>
<organism evidence="1 2">
    <name type="scientific">Suillus luteus UH-Slu-Lm8-n1</name>
    <dbReference type="NCBI Taxonomy" id="930992"/>
    <lineage>
        <taxon>Eukaryota</taxon>
        <taxon>Fungi</taxon>
        <taxon>Dikarya</taxon>
        <taxon>Basidiomycota</taxon>
        <taxon>Agaricomycotina</taxon>
        <taxon>Agaricomycetes</taxon>
        <taxon>Agaricomycetidae</taxon>
        <taxon>Boletales</taxon>
        <taxon>Suillineae</taxon>
        <taxon>Suillaceae</taxon>
        <taxon>Suillus</taxon>
    </lineage>
</organism>
<dbReference type="EMBL" id="KN835936">
    <property type="protein sequence ID" value="KIK33464.1"/>
    <property type="molecule type" value="Genomic_DNA"/>
</dbReference>
<name>A0A0D0A5L4_9AGAM</name>